<dbReference type="SMART" id="SM00368">
    <property type="entry name" value="LRR_RI"/>
    <property type="match status" value="2"/>
</dbReference>
<comment type="caution">
    <text evidence="4">The sequence shown here is derived from an EMBL/GenBank/DDBJ whole genome shotgun (WGS) entry which is preliminary data.</text>
</comment>
<reference evidence="4 5" key="1">
    <citation type="submission" date="2016-02" db="EMBL/GenBank/DDBJ databases">
        <title>Genome analysis of coral dinoflagellate symbionts highlights evolutionary adaptations to a symbiotic lifestyle.</title>
        <authorList>
            <person name="Aranda M."/>
            <person name="Li Y."/>
            <person name="Liew Y.J."/>
            <person name="Baumgarten S."/>
            <person name="Simakov O."/>
            <person name="Wilson M."/>
            <person name="Piel J."/>
            <person name="Ashoor H."/>
            <person name="Bougouffa S."/>
            <person name="Bajic V.B."/>
            <person name="Ryu T."/>
            <person name="Ravasi T."/>
            <person name="Bayer T."/>
            <person name="Micklem G."/>
            <person name="Kim H."/>
            <person name="Bhak J."/>
            <person name="Lajeunesse T.C."/>
            <person name="Voolstra C.R."/>
        </authorList>
    </citation>
    <scope>NUCLEOTIDE SEQUENCE [LARGE SCALE GENOMIC DNA]</scope>
    <source>
        <strain evidence="4 5">CCMP2467</strain>
    </source>
</reference>
<evidence type="ECO:0000256" key="2">
    <source>
        <dbReference type="ARBA" id="ARBA00022614"/>
    </source>
</evidence>
<keyword evidence="5" id="KW-1185">Reference proteome</keyword>
<keyword evidence="3" id="KW-0677">Repeat</keyword>
<protein>
    <submittedName>
        <fullName evidence="4">Uncharacterized protein</fullName>
    </submittedName>
</protein>
<dbReference type="PANTHER" id="PTHR24113:SF12">
    <property type="entry name" value="RAN GTPASE-ACTIVATING PROTEIN 1"/>
    <property type="match status" value="1"/>
</dbReference>
<dbReference type="Pfam" id="PF13516">
    <property type="entry name" value="LRR_6"/>
    <property type="match status" value="2"/>
</dbReference>
<dbReference type="EMBL" id="LSRX01000022">
    <property type="protein sequence ID" value="OLQ13850.1"/>
    <property type="molecule type" value="Genomic_DNA"/>
</dbReference>
<dbReference type="GO" id="GO:0005634">
    <property type="term" value="C:nucleus"/>
    <property type="evidence" value="ECO:0007669"/>
    <property type="project" value="TreeGrafter"/>
</dbReference>
<evidence type="ECO:0000313" key="4">
    <source>
        <dbReference type="EMBL" id="OLQ13850.1"/>
    </source>
</evidence>
<dbReference type="GO" id="GO:0031267">
    <property type="term" value="F:small GTPase binding"/>
    <property type="evidence" value="ECO:0007669"/>
    <property type="project" value="TreeGrafter"/>
</dbReference>
<evidence type="ECO:0000256" key="3">
    <source>
        <dbReference type="ARBA" id="ARBA00022737"/>
    </source>
</evidence>
<evidence type="ECO:0000313" key="5">
    <source>
        <dbReference type="Proteomes" id="UP000186817"/>
    </source>
</evidence>
<dbReference type="AlphaFoldDB" id="A0A1Q9F2D1"/>
<proteinExistence type="predicted"/>
<dbReference type="Gene3D" id="3.80.10.10">
    <property type="entry name" value="Ribonuclease Inhibitor"/>
    <property type="match status" value="1"/>
</dbReference>
<keyword evidence="2" id="KW-0433">Leucine-rich repeat</keyword>
<evidence type="ECO:0000256" key="1">
    <source>
        <dbReference type="ARBA" id="ARBA00022468"/>
    </source>
</evidence>
<name>A0A1Q9F2D1_SYMMI</name>
<dbReference type="InterPro" id="IPR027038">
    <property type="entry name" value="RanGap"/>
</dbReference>
<dbReference type="OrthoDB" id="426743at2759"/>
<dbReference type="InterPro" id="IPR001611">
    <property type="entry name" value="Leu-rich_rpt"/>
</dbReference>
<organism evidence="4 5">
    <name type="scientific">Symbiodinium microadriaticum</name>
    <name type="common">Dinoflagellate</name>
    <name type="synonym">Zooxanthella microadriatica</name>
    <dbReference type="NCBI Taxonomy" id="2951"/>
    <lineage>
        <taxon>Eukaryota</taxon>
        <taxon>Sar</taxon>
        <taxon>Alveolata</taxon>
        <taxon>Dinophyceae</taxon>
        <taxon>Suessiales</taxon>
        <taxon>Symbiodiniaceae</taxon>
        <taxon>Symbiodinium</taxon>
    </lineage>
</organism>
<dbReference type="GO" id="GO:0006913">
    <property type="term" value="P:nucleocytoplasmic transport"/>
    <property type="evidence" value="ECO:0007669"/>
    <property type="project" value="TreeGrafter"/>
</dbReference>
<dbReference type="Proteomes" id="UP000186817">
    <property type="component" value="Unassembled WGS sequence"/>
</dbReference>
<gene>
    <name evidence="4" type="ORF">AK812_SmicGene2079</name>
</gene>
<sequence>MQKVQDQDLARKLREKVNAFNQKSPVIPAIVTLAFIILPEIAQSASPATGTTDAPELPRPQFAAGEEHRANLSTAGLRALARVRREVPVDLRLNSEELRRAADVAALIEACAASGASALRGPGGPGGQGQSPKTLALGPWGQEPGSDAEAPEAAIQAFIRSSPTWTCWALRSISIVEIRGVADCAALLGAALRPCAARILRLQHLALRGAITPLLEAFCKDQPRQLEILDLSGNGFTDEDVASLLSLTTPKEGQSRAALELEGLVLSANPSMSYATWQSLVASPLRESLRLLDLSECGVGPAGAQLLAQLLETSPLRDLSLYRCGIDQAGVLRLITAAVSLRSLDLTANAHHLDGWMEAVGQPVARALLGAPLKVLTLSCSEKVMQAAAELFVGLPTQVILVPNEQNNYNRLLFLGED</sequence>
<dbReference type="GO" id="GO:0048471">
    <property type="term" value="C:perinuclear region of cytoplasm"/>
    <property type="evidence" value="ECO:0007669"/>
    <property type="project" value="TreeGrafter"/>
</dbReference>
<dbReference type="GO" id="GO:0005096">
    <property type="term" value="F:GTPase activator activity"/>
    <property type="evidence" value="ECO:0007669"/>
    <property type="project" value="UniProtKB-KW"/>
</dbReference>
<dbReference type="SUPFAM" id="SSF52047">
    <property type="entry name" value="RNI-like"/>
    <property type="match status" value="1"/>
</dbReference>
<accession>A0A1Q9F2D1</accession>
<dbReference type="InterPro" id="IPR032675">
    <property type="entry name" value="LRR_dom_sf"/>
</dbReference>
<dbReference type="PANTHER" id="PTHR24113">
    <property type="entry name" value="RAN GTPASE-ACTIVATING PROTEIN 1"/>
    <property type="match status" value="1"/>
</dbReference>
<keyword evidence="1" id="KW-0343">GTPase activation</keyword>
<dbReference type="GO" id="GO:0005829">
    <property type="term" value="C:cytosol"/>
    <property type="evidence" value="ECO:0007669"/>
    <property type="project" value="TreeGrafter"/>
</dbReference>